<gene>
    <name evidence="14" type="ORF">AM588_10008776</name>
</gene>
<dbReference type="SUPFAM" id="SSF53098">
    <property type="entry name" value="Ribonuclease H-like"/>
    <property type="match status" value="1"/>
</dbReference>
<keyword evidence="10" id="KW-0862">Zinc</keyword>
<organism evidence="14 15">
    <name type="scientific">Phytophthora nicotianae</name>
    <name type="common">Potato buckeye rot agent</name>
    <name type="synonym">Phytophthora parasitica</name>
    <dbReference type="NCBI Taxonomy" id="4792"/>
    <lineage>
        <taxon>Eukaryota</taxon>
        <taxon>Sar</taxon>
        <taxon>Stramenopiles</taxon>
        <taxon>Oomycota</taxon>
        <taxon>Peronosporomycetes</taxon>
        <taxon>Peronosporales</taxon>
        <taxon>Peronosporaceae</taxon>
        <taxon>Phytophthora</taxon>
    </lineage>
</organism>
<evidence type="ECO:0000256" key="2">
    <source>
        <dbReference type="ARBA" id="ARBA00022723"/>
    </source>
</evidence>
<dbReference type="PROSITE" id="PS50994">
    <property type="entry name" value="INTEGRASE"/>
    <property type="match status" value="1"/>
</dbReference>
<dbReference type="PANTHER" id="PTHR42648">
    <property type="entry name" value="TRANSPOSASE, PUTATIVE-RELATED"/>
    <property type="match status" value="1"/>
</dbReference>
<keyword evidence="8" id="KW-0548">Nucleotidyltransferase</keyword>
<evidence type="ECO:0000259" key="12">
    <source>
        <dbReference type="PROSITE" id="PS50158"/>
    </source>
</evidence>
<keyword evidence="8" id="KW-0808">Transferase</keyword>
<dbReference type="Pfam" id="PF13976">
    <property type="entry name" value="gag_pre-integrs"/>
    <property type="match status" value="1"/>
</dbReference>
<dbReference type="SMART" id="SM00343">
    <property type="entry name" value="ZnF_C2HC"/>
    <property type="match status" value="1"/>
</dbReference>
<evidence type="ECO:0000256" key="10">
    <source>
        <dbReference type="PROSITE-ProRule" id="PRU00047"/>
    </source>
</evidence>
<evidence type="ECO:0000256" key="3">
    <source>
        <dbReference type="ARBA" id="ARBA00022759"/>
    </source>
</evidence>
<comment type="caution">
    <text evidence="14">The sequence shown here is derived from an EMBL/GenBank/DDBJ whole genome shotgun (WGS) entry which is preliminary data.</text>
</comment>
<dbReference type="InterPro" id="IPR025724">
    <property type="entry name" value="GAG-pre-integrase_dom"/>
</dbReference>
<dbReference type="Gene3D" id="3.30.420.10">
    <property type="entry name" value="Ribonuclease H-like superfamily/Ribonuclease H"/>
    <property type="match status" value="1"/>
</dbReference>
<protein>
    <submittedName>
        <fullName evidence="14">ABC transporter G family member 31</fullName>
    </submittedName>
</protein>
<keyword evidence="3" id="KW-0255">Endonuclease</keyword>
<dbReference type="GO" id="GO:0008270">
    <property type="term" value="F:zinc ion binding"/>
    <property type="evidence" value="ECO:0007669"/>
    <property type="project" value="UniProtKB-KW"/>
</dbReference>
<dbReference type="AlphaFoldDB" id="A0A0W8DVI5"/>
<evidence type="ECO:0000313" key="14">
    <source>
        <dbReference type="EMBL" id="KUG00051.1"/>
    </source>
</evidence>
<dbReference type="GO" id="GO:0003964">
    <property type="term" value="F:RNA-directed DNA polymerase activity"/>
    <property type="evidence" value="ECO:0007669"/>
    <property type="project" value="UniProtKB-KW"/>
</dbReference>
<keyword evidence="4" id="KW-0378">Hydrolase</keyword>
<dbReference type="Pfam" id="PF14223">
    <property type="entry name" value="Retrotran_gag_2"/>
    <property type="match status" value="1"/>
</dbReference>
<evidence type="ECO:0000256" key="9">
    <source>
        <dbReference type="ARBA" id="ARBA00023172"/>
    </source>
</evidence>
<name>A0A0W8DVI5_PHYNI</name>
<feature type="compositionally biased region" description="Basic residues" evidence="11">
    <location>
        <begin position="235"/>
        <end position="250"/>
    </location>
</feature>
<sequence length="881" mass="100957">MEGQRVDTIRSLKFDGKNFLAYKEGLKAALCARKCWKILIGRETKPEKDGTRATKQKRKEYRNKVLLLNDILTNTLDDGTRVRLAHLKNPQAKWAALVDDFEKKSFAVGLFKRRELLNVEFDPENESIRDYIHRVEAIRQELTLMHEDVSDREVITALLTGLGETYESMVETFDNLDDISLQQVKIKLTSREERLNQAKAVIEAKARKKGNFQAGNGAAQFGSTQSDDKSVSFVNKRKRGRGGGKGQPKRPRSEIDCYNCGKLGHYAYECRHPRKDNQQQGGKQNRSKSKVKKQQDDDDTCEDLPGFYKPTKSGGKKTKPVTMIEVVEDKPLPCFANPRQENESGKSFYVPFVLDNASGVNICGCREAFVSLTSDCDTVMRWFENTCKKAQMKGLVKFAVVDATTKKKVWITVEALFVEGATNLLSQRTLYEDHNFCAQTSEDQEVTTLSNQVKHITWEFDMVNGLYQTMVEIPHSQLAVLQTTVQPARSLRLWHHRLAHANWQVIREMASKELVRGLELSKEDQRKKGQCFNCDMAKMKRMSFHLKNPSRATNPFDKVLMDLSFIQETTMEGHTMYLHLLDEGSRYQWVYGQKTKEETVNNLKCFRDMVRAKHQTVVKTFHSDQGTEFLNQAMKEMCAGETIQIFSHPHSPEEVCLIEKAHGALMDKVRSVLFSCGLPGMLWGEAARYVIETINRTSSKGNAEKVTPHEKMFGSKPSVRHLKPFGCLAVKFVDKAYRKDKLSVKGAPSLMVGYATQTKGYRLLDLTTGVISEYRHENVKFYEETTVDRWYVEKLLNEVYRMRRRPSVDCTKLPLVPLSIVAVCEQREGQDNDMLSGQGREIDEIVVIWCKRRMGLHRHQIQKRVLKINLRHVGNDIYLSK</sequence>
<dbReference type="SUPFAM" id="SSF57756">
    <property type="entry name" value="Retrovirus zinc finger-like domains"/>
    <property type="match status" value="1"/>
</dbReference>
<feature type="domain" description="Integrase catalytic" evidence="13">
    <location>
        <begin position="551"/>
        <end position="716"/>
    </location>
</feature>
<dbReference type="InterPro" id="IPR057670">
    <property type="entry name" value="SH3_retrovirus"/>
</dbReference>
<feature type="region of interest" description="Disordered" evidence="11">
    <location>
        <begin position="273"/>
        <end position="316"/>
    </location>
</feature>
<dbReference type="Pfam" id="PF25597">
    <property type="entry name" value="SH3_retrovirus"/>
    <property type="match status" value="1"/>
</dbReference>
<dbReference type="GO" id="GO:0015074">
    <property type="term" value="P:DNA integration"/>
    <property type="evidence" value="ECO:0007669"/>
    <property type="project" value="UniProtKB-KW"/>
</dbReference>
<dbReference type="GO" id="GO:0004519">
    <property type="term" value="F:endonuclease activity"/>
    <property type="evidence" value="ECO:0007669"/>
    <property type="project" value="UniProtKB-KW"/>
</dbReference>
<dbReference type="Proteomes" id="UP000054636">
    <property type="component" value="Unassembled WGS sequence"/>
</dbReference>
<dbReference type="PANTHER" id="PTHR42648:SF11">
    <property type="entry name" value="TRANSPOSON TY4-P GAG-POL POLYPROTEIN"/>
    <property type="match status" value="1"/>
</dbReference>
<dbReference type="GO" id="GO:0003887">
    <property type="term" value="F:DNA-directed DNA polymerase activity"/>
    <property type="evidence" value="ECO:0007669"/>
    <property type="project" value="UniProtKB-KW"/>
</dbReference>
<dbReference type="EMBL" id="LNFP01000001">
    <property type="protein sequence ID" value="KUG00051.1"/>
    <property type="molecule type" value="Genomic_DNA"/>
</dbReference>
<keyword evidence="7" id="KW-0695">RNA-directed DNA polymerase</keyword>
<keyword evidence="8" id="KW-0239">DNA-directed DNA polymerase</keyword>
<evidence type="ECO:0000313" key="15">
    <source>
        <dbReference type="Proteomes" id="UP000054636"/>
    </source>
</evidence>
<accession>A0A0W8DVI5</accession>
<reference evidence="14 15" key="1">
    <citation type="submission" date="2015-11" db="EMBL/GenBank/DDBJ databases">
        <title>Genomes and virulence difference between two physiological races of Phytophthora nicotianae.</title>
        <authorList>
            <person name="Liu H."/>
            <person name="Ma X."/>
            <person name="Yu H."/>
            <person name="Fang D."/>
            <person name="Li Y."/>
            <person name="Wang X."/>
            <person name="Wang W."/>
            <person name="Dong Y."/>
            <person name="Xiao B."/>
        </authorList>
    </citation>
    <scope>NUCLEOTIDE SEQUENCE [LARGE SCALE GENOMIC DNA]</scope>
    <source>
        <strain evidence="15">race 1</strain>
    </source>
</reference>
<evidence type="ECO:0000256" key="1">
    <source>
        <dbReference type="ARBA" id="ARBA00022722"/>
    </source>
</evidence>
<evidence type="ECO:0000256" key="6">
    <source>
        <dbReference type="ARBA" id="ARBA00022908"/>
    </source>
</evidence>
<feature type="domain" description="CCHC-type" evidence="12">
    <location>
        <begin position="257"/>
        <end position="271"/>
    </location>
</feature>
<dbReference type="InterPro" id="IPR039537">
    <property type="entry name" value="Retrotran_Ty1/copia-like"/>
</dbReference>
<keyword evidence="6" id="KW-0229">DNA integration</keyword>
<proteinExistence type="predicted"/>
<evidence type="ECO:0000256" key="8">
    <source>
        <dbReference type="ARBA" id="ARBA00022932"/>
    </source>
</evidence>
<keyword evidence="2" id="KW-0479">Metal-binding</keyword>
<dbReference type="PROSITE" id="PS50158">
    <property type="entry name" value="ZF_CCHC"/>
    <property type="match status" value="1"/>
</dbReference>
<keyword evidence="9" id="KW-0233">DNA recombination</keyword>
<keyword evidence="1" id="KW-0540">Nuclease</keyword>
<feature type="region of interest" description="Disordered" evidence="11">
    <location>
        <begin position="213"/>
        <end position="254"/>
    </location>
</feature>
<dbReference type="InterPro" id="IPR001584">
    <property type="entry name" value="Integrase_cat-core"/>
</dbReference>
<keyword evidence="5" id="KW-0460">Magnesium</keyword>
<dbReference type="Pfam" id="PF00098">
    <property type="entry name" value="zf-CCHC"/>
    <property type="match status" value="1"/>
</dbReference>
<dbReference type="InterPro" id="IPR001878">
    <property type="entry name" value="Znf_CCHC"/>
</dbReference>
<dbReference type="InterPro" id="IPR012337">
    <property type="entry name" value="RNaseH-like_sf"/>
</dbReference>
<dbReference type="Gene3D" id="4.10.60.10">
    <property type="entry name" value="Zinc finger, CCHC-type"/>
    <property type="match status" value="1"/>
</dbReference>
<evidence type="ECO:0000256" key="11">
    <source>
        <dbReference type="SAM" id="MobiDB-lite"/>
    </source>
</evidence>
<keyword evidence="10" id="KW-0863">Zinc-finger</keyword>
<dbReference type="GO" id="GO:0006310">
    <property type="term" value="P:DNA recombination"/>
    <property type="evidence" value="ECO:0007669"/>
    <property type="project" value="UniProtKB-KW"/>
</dbReference>
<dbReference type="GO" id="GO:0003676">
    <property type="term" value="F:nucleic acid binding"/>
    <property type="evidence" value="ECO:0007669"/>
    <property type="project" value="InterPro"/>
</dbReference>
<evidence type="ECO:0000256" key="4">
    <source>
        <dbReference type="ARBA" id="ARBA00022801"/>
    </source>
</evidence>
<dbReference type="InterPro" id="IPR036875">
    <property type="entry name" value="Znf_CCHC_sf"/>
</dbReference>
<dbReference type="InterPro" id="IPR036397">
    <property type="entry name" value="RNaseH_sf"/>
</dbReference>
<dbReference type="GO" id="GO:0016787">
    <property type="term" value="F:hydrolase activity"/>
    <property type="evidence" value="ECO:0007669"/>
    <property type="project" value="UniProtKB-KW"/>
</dbReference>
<evidence type="ECO:0000259" key="13">
    <source>
        <dbReference type="PROSITE" id="PS50994"/>
    </source>
</evidence>
<evidence type="ECO:0000256" key="5">
    <source>
        <dbReference type="ARBA" id="ARBA00022842"/>
    </source>
</evidence>
<evidence type="ECO:0000256" key="7">
    <source>
        <dbReference type="ARBA" id="ARBA00022918"/>
    </source>
</evidence>